<proteinExistence type="predicted"/>
<comment type="caution">
    <text evidence="1">The sequence shown here is derived from an EMBL/GenBank/DDBJ whole genome shotgun (WGS) entry which is preliminary data.</text>
</comment>
<gene>
    <name evidence="1" type="ORF">LOK49_LG10G02706</name>
</gene>
<name>A0ACC0G8V6_9ERIC</name>
<dbReference type="EMBL" id="CM045767">
    <property type="protein sequence ID" value="KAI7997475.1"/>
    <property type="molecule type" value="Genomic_DNA"/>
</dbReference>
<organism evidence="1 2">
    <name type="scientific">Camellia lanceoleosa</name>
    <dbReference type="NCBI Taxonomy" id="1840588"/>
    <lineage>
        <taxon>Eukaryota</taxon>
        <taxon>Viridiplantae</taxon>
        <taxon>Streptophyta</taxon>
        <taxon>Embryophyta</taxon>
        <taxon>Tracheophyta</taxon>
        <taxon>Spermatophyta</taxon>
        <taxon>Magnoliopsida</taxon>
        <taxon>eudicotyledons</taxon>
        <taxon>Gunneridae</taxon>
        <taxon>Pentapetalae</taxon>
        <taxon>asterids</taxon>
        <taxon>Ericales</taxon>
        <taxon>Theaceae</taxon>
        <taxon>Camellia</taxon>
    </lineage>
</organism>
<accession>A0ACC0G8V6</accession>
<protein>
    <submittedName>
        <fullName evidence="1">Disease resistance protein</fullName>
    </submittedName>
</protein>
<evidence type="ECO:0000313" key="2">
    <source>
        <dbReference type="Proteomes" id="UP001060215"/>
    </source>
</evidence>
<keyword evidence="2" id="KW-1185">Reference proteome</keyword>
<evidence type="ECO:0000313" key="1">
    <source>
        <dbReference type="EMBL" id="KAI7997475.1"/>
    </source>
</evidence>
<dbReference type="Proteomes" id="UP001060215">
    <property type="component" value="Chromosome 10"/>
</dbReference>
<reference evidence="1 2" key="1">
    <citation type="journal article" date="2022" name="Plant J.">
        <title>Chromosome-level genome of Camellia lanceoleosa provides a valuable resource for understanding genome evolution and self-incompatibility.</title>
        <authorList>
            <person name="Gong W."/>
            <person name="Xiao S."/>
            <person name="Wang L."/>
            <person name="Liao Z."/>
            <person name="Chang Y."/>
            <person name="Mo W."/>
            <person name="Hu G."/>
            <person name="Li W."/>
            <person name="Zhao G."/>
            <person name="Zhu H."/>
            <person name="Hu X."/>
            <person name="Ji K."/>
            <person name="Xiang X."/>
            <person name="Song Q."/>
            <person name="Yuan D."/>
            <person name="Jin S."/>
            <person name="Zhang L."/>
        </authorList>
    </citation>
    <scope>NUCLEOTIDE SEQUENCE [LARGE SCALE GENOMIC DNA]</scope>
    <source>
        <strain evidence="1">SQ_2022a</strain>
    </source>
</reference>
<sequence>MAVENSCVWGNFDRIKNSFRPPFGFMEFKSRISTLKEVIETLKNDEINIIGICGISGVGRTTMVKQVAAKAQNENLFNEIVMVVLGSLSTSLSNVQCQIADQLRLKLEGETLIQRAACLRRRLANGKRILLALDEVSEELVFDQGFDLDAIGIPIRGENRGCKVVLTSEEDVICSQNGSPKENPSKTLDKRRSMASF</sequence>